<keyword evidence="3" id="KW-0436">Ligase</keyword>
<dbReference type="EMBL" id="JBDJNQ010000003">
    <property type="protein sequence ID" value="MEN5377332.1"/>
    <property type="molecule type" value="Genomic_DNA"/>
</dbReference>
<evidence type="ECO:0000256" key="2">
    <source>
        <dbReference type="ARBA" id="ARBA00012726"/>
    </source>
</evidence>
<keyword evidence="4" id="KW-0479">Metal-binding</keyword>
<comment type="catalytic activity">
    <reaction evidence="9">
        <text>a 3'-end 3'-phospho-ribonucleotide-RNA + a 5'-end dephospho-ribonucleoside-RNA + GTP = a ribonucleotidyl-ribonucleotide-RNA + GMP + diphosphate</text>
        <dbReference type="Rhea" id="RHEA:68076"/>
        <dbReference type="Rhea" id="RHEA-COMP:10463"/>
        <dbReference type="Rhea" id="RHEA-COMP:13936"/>
        <dbReference type="Rhea" id="RHEA-COMP:17355"/>
        <dbReference type="ChEBI" id="CHEBI:33019"/>
        <dbReference type="ChEBI" id="CHEBI:37565"/>
        <dbReference type="ChEBI" id="CHEBI:58115"/>
        <dbReference type="ChEBI" id="CHEBI:83062"/>
        <dbReference type="ChEBI" id="CHEBI:138284"/>
        <dbReference type="ChEBI" id="CHEBI:173118"/>
        <dbReference type="EC" id="6.5.1.8"/>
    </reaction>
</comment>
<evidence type="ECO:0000313" key="11">
    <source>
        <dbReference type="Proteomes" id="UP001409291"/>
    </source>
</evidence>
<dbReference type="Gene3D" id="3.90.1860.10">
    <property type="entry name" value="tRNA-splicing ligase RtcB"/>
    <property type="match status" value="1"/>
</dbReference>
<name>A0ABV0BVD2_9SPHI</name>
<protein>
    <recommendedName>
        <fullName evidence="2">3'-phosphate/5'-hydroxy nucleic acid ligase</fullName>
        <ecNumber evidence="2">6.5.1.8</ecNumber>
    </recommendedName>
</protein>
<dbReference type="EC" id="6.5.1.8" evidence="2"/>
<dbReference type="InterPro" id="IPR036025">
    <property type="entry name" value="RtcB-like_sf"/>
</dbReference>
<dbReference type="Pfam" id="PF01139">
    <property type="entry name" value="RtcB"/>
    <property type="match status" value="1"/>
</dbReference>
<evidence type="ECO:0000256" key="6">
    <source>
        <dbReference type="ARBA" id="ARBA00022800"/>
    </source>
</evidence>
<evidence type="ECO:0000313" key="10">
    <source>
        <dbReference type="EMBL" id="MEN5377332.1"/>
    </source>
</evidence>
<dbReference type="SUPFAM" id="SSF103365">
    <property type="entry name" value="Hypothetical protein PH1602"/>
    <property type="match status" value="1"/>
</dbReference>
<evidence type="ECO:0000256" key="9">
    <source>
        <dbReference type="ARBA" id="ARBA00047746"/>
    </source>
</evidence>
<reference evidence="10 11" key="1">
    <citation type="submission" date="2024-04" db="EMBL/GenBank/DDBJ databases">
        <title>WGS of bacteria from Torrens River.</title>
        <authorList>
            <person name="Wyrsch E.R."/>
            <person name="Drigo B."/>
        </authorList>
    </citation>
    <scope>NUCLEOTIDE SEQUENCE [LARGE SCALE GENOMIC DNA]</scope>
    <source>
        <strain evidence="10 11">TWI391</strain>
    </source>
</reference>
<keyword evidence="6" id="KW-0692">RNA repair</keyword>
<evidence type="ECO:0000256" key="8">
    <source>
        <dbReference type="ARBA" id="ARBA00023211"/>
    </source>
</evidence>
<proteinExistence type="predicted"/>
<evidence type="ECO:0000256" key="7">
    <source>
        <dbReference type="ARBA" id="ARBA00023134"/>
    </source>
</evidence>
<accession>A0ABV0BVD2</accession>
<evidence type="ECO:0000256" key="4">
    <source>
        <dbReference type="ARBA" id="ARBA00022723"/>
    </source>
</evidence>
<keyword evidence="7" id="KW-0342">GTP-binding</keyword>
<comment type="caution">
    <text evidence="10">The sequence shown here is derived from an EMBL/GenBank/DDBJ whole genome shotgun (WGS) entry which is preliminary data.</text>
</comment>
<dbReference type="PANTHER" id="PTHR43749">
    <property type="entry name" value="RNA-SPLICING LIGASE RTCB"/>
    <property type="match status" value="1"/>
</dbReference>
<gene>
    <name evidence="10" type="ORF">ABE541_08685</name>
</gene>
<keyword evidence="11" id="KW-1185">Reference proteome</keyword>
<keyword evidence="8" id="KW-0464">Manganese</keyword>
<dbReference type="InterPro" id="IPR052915">
    <property type="entry name" value="RtcB-like"/>
</dbReference>
<evidence type="ECO:0000256" key="3">
    <source>
        <dbReference type="ARBA" id="ARBA00022598"/>
    </source>
</evidence>
<comment type="cofactor">
    <cofactor evidence="1">
        <name>Mn(2+)</name>
        <dbReference type="ChEBI" id="CHEBI:29035"/>
    </cofactor>
</comment>
<keyword evidence="5" id="KW-0547">Nucleotide-binding</keyword>
<dbReference type="PANTHER" id="PTHR43749:SF2">
    <property type="entry name" value="RNA-SPLICING LIGASE RTCB"/>
    <property type="match status" value="1"/>
</dbReference>
<evidence type="ECO:0000256" key="1">
    <source>
        <dbReference type="ARBA" id="ARBA00001936"/>
    </source>
</evidence>
<sequence>MKDCQSVSNGFSTMDLSKIMMENKRINGNDLIALGYEENFALGEALKINKKRLGFTREEMLLKFAEVLATPDSYLEDGLFKSLASALLNVDEVAKATISLKEGKQHYTIYGESQIEEGALRQMDLAMKLPVAVAGALMPDAHQGYGLPIGGVLATHHAVIPYGVGVDIGCRMALSIFDVPEEHLYLHHDLYKKVIMDNTKFGAGHGYLKHERVDHAVLANKAFEANDFIRQLKDKAWTQLGSSGGGNHFVEFGVMEFKETDRTLGIEKGRYVALLTHSGSRGLGATIADHYTKLAKKLCSLPYEAQNLAYMSLDTAEGQEYWLAMNLAGDYASACHEVIHEKIGRALGAERLAMIENHHNFAWKELHQGEEVIVHRKGATPAAKGVLGIIPGSMATPGFLVRGKGKEEAIHSASHGAGRLMSRTKAIKTIARKDLKSMLSDNGITLIGAGLDEAPMAYKNIHEVMAAQEDLVDIIASFSPKIVRMADDGSRED</sequence>
<organism evidence="10 11">
    <name type="scientific">Sphingobacterium kitahiroshimense</name>
    <dbReference type="NCBI Taxonomy" id="470446"/>
    <lineage>
        <taxon>Bacteria</taxon>
        <taxon>Pseudomonadati</taxon>
        <taxon>Bacteroidota</taxon>
        <taxon>Sphingobacteriia</taxon>
        <taxon>Sphingobacteriales</taxon>
        <taxon>Sphingobacteriaceae</taxon>
        <taxon>Sphingobacterium</taxon>
    </lineage>
</organism>
<evidence type="ECO:0000256" key="5">
    <source>
        <dbReference type="ARBA" id="ARBA00022741"/>
    </source>
</evidence>
<dbReference type="Proteomes" id="UP001409291">
    <property type="component" value="Unassembled WGS sequence"/>
</dbReference>
<dbReference type="InterPro" id="IPR001233">
    <property type="entry name" value="RtcB"/>
</dbReference>